<name>A0A932ZUR4_UNCTE</name>
<evidence type="ECO:0000313" key="1">
    <source>
        <dbReference type="EMBL" id="MBI4252477.1"/>
    </source>
</evidence>
<protein>
    <recommendedName>
        <fullName evidence="3">Protease modulator HflC</fullName>
    </recommendedName>
</protein>
<accession>A0A932ZUR4</accession>
<dbReference type="EMBL" id="JACQRX010000369">
    <property type="protein sequence ID" value="MBI4252477.1"/>
    <property type="molecule type" value="Genomic_DNA"/>
</dbReference>
<gene>
    <name evidence="1" type="ORF">HY618_08460</name>
</gene>
<comment type="caution">
    <text evidence="1">The sequence shown here is derived from an EMBL/GenBank/DDBJ whole genome shotgun (WGS) entry which is preliminary data.</text>
</comment>
<proteinExistence type="predicted"/>
<dbReference type="PANTHER" id="PTHR42911:SF1">
    <property type="entry name" value="MODULATOR OF FTSH PROTEASE HFLC"/>
    <property type="match status" value="1"/>
</dbReference>
<dbReference type="AlphaFoldDB" id="A0A932ZUR4"/>
<evidence type="ECO:0008006" key="3">
    <source>
        <dbReference type="Google" id="ProtNLM"/>
    </source>
</evidence>
<evidence type="ECO:0000313" key="2">
    <source>
        <dbReference type="Proteomes" id="UP000752292"/>
    </source>
</evidence>
<dbReference type="Proteomes" id="UP000752292">
    <property type="component" value="Unassembled WGS sequence"/>
</dbReference>
<dbReference type="PANTHER" id="PTHR42911">
    <property type="entry name" value="MODULATOR OF FTSH PROTEASE HFLC"/>
    <property type="match status" value="1"/>
</dbReference>
<organism evidence="1 2">
    <name type="scientific">Tectimicrobiota bacterium</name>
    <dbReference type="NCBI Taxonomy" id="2528274"/>
    <lineage>
        <taxon>Bacteria</taxon>
        <taxon>Pseudomonadati</taxon>
        <taxon>Nitrospinota/Tectimicrobiota group</taxon>
        <taxon>Candidatus Tectimicrobiota</taxon>
    </lineage>
</organism>
<sequence length="68" mass="7502">MGAGDAQSIDITGRAFAQDAEFYTFLKSLEVYQKSFKDKTTILLPSDSNLLRFLQQEGIRGAATNKGK</sequence>
<reference evidence="1" key="1">
    <citation type="submission" date="2020-07" db="EMBL/GenBank/DDBJ databases">
        <title>Huge and variable diversity of episymbiotic CPR bacteria and DPANN archaea in groundwater ecosystems.</title>
        <authorList>
            <person name="He C.Y."/>
            <person name="Keren R."/>
            <person name="Whittaker M."/>
            <person name="Farag I.F."/>
            <person name="Doudna J."/>
            <person name="Cate J.H.D."/>
            <person name="Banfield J.F."/>
        </authorList>
    </citation>
    <scope>NUCLEOTIDE SEQUENCE</scope>
    <source>
        <strain evidence="1">NC_groundwater_1370_Ag_S-0.2um_69_93</strain>
    </source>
</reference>